<evidence type="ECO:0000256" key="5">
    <source>
        <dbReference type="SAM" id="MobiDB-lite"/>
    </source>
</evidence>
<dbReference type="EMBL" id="JQAT01000006">
    <property type="protein sequence ID" value="KRN27686.1"/>
    <property type="molecule type" value="Genomic_DNA"/>
</dbReference>
<gene>
    <name evidence="7" type="ORF">IV38_GL001899</name>
</gene>
<keyword evidence="2" id="KW-0964">Secreted</keyword>
<feature type="domain" description="Gram-positive cocci surface proteins LPxTG" evidence="6">
    <location>
        <begin position="274"/>
        <end position="311"/>
    </location>
</feature>
<proteinExistence type="predicted"/>
<dbReference type="InterPro" id="IPR019931">
    <property type="entry name" value="LPXTG_anchor"/>
</dbReference>
<keyword evidence="4" id="KW-0572">Peptidoglycan-anchor</keyword>
<feature type="compositionally biased region" description="Low complexity" evidence="5">
    <location>
        <begin position="1"/>
        <end position="68"/>
    </location>
</feature>
<feature type="region of interest" description="Disordered" evidence="5">
    <location>
        <begin position="186"/>
        <end position="205"/>
    </location>
</feature>
<dbReference type="InterPro" id="IPR013783">
    <property type="entry name" value="Ig-like_fold"/>
</dbReference>
<dbReference type="PATRIC" id="fig|81857.3.peg.1924"/>
<keyword evidence="3" id="KW-0732">Signal</keyword>
<evidence type="ECO:0000256" key="2">
    <source>
        <dbReference type="ARBA" id="ARBA00022525"/>
    </source>
</evidence>
<dbReference type="NCBIfam" id="NF033510">
    <property type="entry name" value="Ca_tandemer"/>
    <property type="match status" value="1"/>
</dbReference>
<dbReference type="PROSITE" id="PS50847">
    <property type="entry name" value="GRAM_POS_ANCHORING"/>
    <property type="match status" value="1"/>
</dbReference>
<evidence type="ECO:0000259" key="6">
    <source>
        <dbReference type="PROSITE" id="PS50847"/>
    </source>
</evidence>
<name>A0A0R2FIR9_9LACO</name>
<dbReference type="Pfam" id="PF00746">
    <property type="entry name" value="Gram_pos_anchor"/>
    <property type="match status" value="1"/>
</dbReference>
<sequence length="311" mass="32197">MSESLSTSLSESLSTSENNSVPDTMSESKSTSMSISESTSSSMSSSLSVSESMSTSTSESTSMPASDSAAADHHLTLDPPSQTAKNDTLSGTGTPGDTIIVNIFGRGHLFMGSFRTRVGTDGTWSVTDSIISVGQEVDVTEYGPDGSYVGDIDNAPIDKEGIPSESASTSMSESDSNHMNYQVNVDSDTTTSDNDTISGTGLPGTTITVTIYGPNGDVIGTLTTTVGSNGTWSVTNPTLRDASYVDIKESSSSGNTAATLNGVTVSKHGTLTKLPQTGDNVNNSSSIWGLGIFAALAGLFGKRRKKDNEEK</sequence>
<feature type="region of interest" description="Disordered" evidence="5">
    <location>
        <begin position="1"/>
        <end position="95"/>
    </location>
</feature>
<dbReference type="Gene3D" id="2.60.40.10">
    <property type="entry name" value="Immunoglobulins"/>
    <property type="match status" value="2"/>
</dbReference>
<organism evidence="7 8">
    <name type="scientific">Lactobacillus selangorensis</name>
    <dbReference type="NCBI Taxonomy" id="81857"/>
    <lineage>
        <taxon>Bacteria</taxon>
        <taxon>Bacillati</taxon>
        <taxon>Bacillota</taxon>
        <taxon>Bacilli</taxon>
        <taxon>Lactobacillales</taxon>
        <taxon>Lactobacillaceae</taxon>
        <taxon>Lactobacillus</taxon>
    </lineage>
</organism>
<reference evidence="7 8" key="1">
    <citation type="journal article" date="2015" name="Genome Announc.">
        <title>Expanding the biotechnology potential of lactobacilli through comparative genomics of 213 strains and associated genera.</title>
        <authorList>
            <person name="Sun Z."/>
            <person name="Harris H.M."/>
            <person name="McCann A."/>
            <person name="Guo C."/>
            <person name="Argimon S."/>
            <person name="Zhang W."/>
            <person name="Yang X."/>
            <person name="Jeffery I.B."/>
            <person name="Cooney J.C."/>
            <person name="Kagawa T.F."/>
            <person name="Liu W."/>
            <person name="Song Y."/>
            <person name="Salvetti E."/>
            <person name="Wrobel A."/>
            <person name="Rasinkangas P."/>
            <person name="Parkhill J."/>
            <person name="Rea M.C."/>
            <person name="O'Sullivan O."/>
            <person name="Ritari J."/>
            <person name="Douillard F.P."/>
            <person name="Paul Ross R."/>
            <person name="Yang R."/>
            <person name="Briner A.E."/>
            <person name="Felis G.E."/>
            <person name="de Vos W.M."/>
            <person name="Barrangou R."/>
            <person name="Klaenhammer T.R."/>
            <person name="Caufield P.W."/>
            <person name="Cui Y."/>
            <person name="Zhang H."/>
            <person name="O'Toole P.W."/>
        </authorList>
    </citation>
    <scope>NUCLEOTIDE SEQUENCE [LARGE SCALE GENOMIC DNA]</scope>
    <source>
        <strain evidence="7 8">ATCC BAA-66</strain>
    </source>
</reference>
<dbReference type="NCBIfam" id="TIGR01167">
    <property type="entry name" value="LPXTG_anchor"/>
    <property type="match status" value="1"/>
</dbReference>
<evidence type="ECO:0000256" key="3">
    <source>
        <dbReference type="ARBA" id="ARBA00022729"/>
    </source>
</evidence>
<evidence type="ECO:0000256" key="4">
    <source>
        <dbReference type="ARBA" id="ARBA00023088"/>
    </source>
</evidence>
<feature type="compositionally biased region" description="Low complexity" evidence="5">
    <location>
        <begin position="186"/>
        <end position="196"/>
    </location>
</feature>
<feature type="compositionally biased region" description="Polar residues" evidence="5">
    <location>
        <begin position="79"/>
        <end position="92"/>
    </location>
</feature>
<dbReference type="Proteomes" id="UP000051751">
    <property type="component" value="Unassembled WGS sequence"/>
</dbReference>
<comment type="caution">
    <text evidence="7">The sequence shown here is derived from an EMBL/GenBank/DDBJ whole genome shotgun (WGS) entry which is preliminary data.</text>
</comment>
<evidence type="ECO:0000313" key="7">
    <source>
        <dbReference type="EMBL" id="KRN27686.1"/>
    </source>
</evidence>
<accession>A0A0R2FIR9</accession>
<keyword evidence="1" id="KW-0134">Cell wall</keyword>
<evidence type="ECO:0000313" key="8">
    <source>
        <dbReference type="Proteomes" id="UP000051751"/>
    </source>
</evidence>
<protein>
    <recommendedName>
        <fullName evidence="6">Gram-positive cocci surface proteins LPxTG domain-containing protein</fullName>
    </recommendedName>
</protein>
<evidence type="ECO:0000256" key="1">
    <source>
        <dbReference type="ARBA" id="ARBA00022512"/>
    </source>
</evidence>
<dbReference type="AlphaFoldDB" id="A0A0R2FIR9"/>